<evidence type="ECO:0000313" key="1">
    <source>
        <dbReference type="EMBL" id="MFC6295691.1"/>
    </source>
</evidence>
<dbReference type="Proteomes" id="UP001596227">
    <property type="component" value="Unassembled WGS sequence"/>
</dbReference>
<proteinExistence type="predicted"/>
<dbReference type="EMBL" id="JBHSSB010000030">
    <property type="protein sequence ID" value="MFC6295691.1"/>
    <property type="molecule type" value="Genomic_DNA"/>
</dbReference>
<gene>
    <name evidence="1" type="ORF">ACFQH1_10810</name>
</gene>
<reference evidence="2" key="1">
    <citation type="journal article" date="2019" name="Int. J. Syst. Evol. Microbiol.">
        <title>The Global Catalogue of Microorganisms (GCM) 10K type strain sequencing project: providing services to taxonomists for standard genome sequencing and annotation.</title>
        <authorList>
            <consortium name="The Broad Institute Genomics Platform"/>
            <consortium name="The Broad Institute Genome Sequencing Center for Infectious Disease"/>
            <person name="Wu L."/>
            <person name="Ma J."/>
        </authorList>
    </citation>
    <scope>NUCLEOTIDE SEQUENCE [LARGE SCALE GENOMIC DNA]</scope>
    <source>
        <strain evidence="2">CCM 8934</strain>
    </source>
</reference>
<protein>
    <submittedName>
        <fullName evidence="1">Uncharacterized protein</fullName>
    </submittedName>
</protein>
<keyword evidence="2" id="KW-1185">Reference proteome</keyword>
<organism evidence="1 2">
    <name type="scientific">Lactiplantibacillus daoliensis</name>
    <dbReference type="NCBI Taxonomy" id="2559916"/>
    <lineage>
        <taxon>Bacteria</taxon>
        <taxon>Bacillati</taxon>
        <taxon>Bacillota</taxon>
        <taxon>Bacilli</taxon>
        <taxon>Lactobacillales</taxon>
        <taxon>Lactobacillaceae</taxon>
        <taxon>Lactiplantibacillus</taxon>
    </lineage>
</organism>
<accession>A0ABW1UKZ9</accession>
<name>A0ABW1UKZ9_9LACO</name>
<evidence type="ECO:0000313" key="2">
    <source>
        <dbReference type="Proteomes" id="UP001596227"/>
    </source>
</evidence>
<sequence>METGILKQTDLKTALTQYFYVVADHRANWIKVRSTQTFKPFELTLRMSDLRIKHDSAIAATKNKKYEFNDNTGGLITLFKNWQGSLIA</sequence>
<comment type="caution">
    <text evidence="1">The sequence shown here is derived from an EMBL/GenBank/DDBJ whole genome shotgun (WGS) entry which is preliminary data.</text>
</comment>
<dbReference type="RefSeq" id="WP_137607960.1">
    <property type="nucleotide sequence ID" value="NZ_BJDH01000010.1"/>
</dbReference>